<dbReference type="OrthoDB" id="2226183at2759"/>
<keyword evidence="1" id="KW-0732">Signal</keyword>
<protein>
    <recommendedName>
        <fullName evidence="2">Subtilisin inhibitor domain-containing protein</fullName>
    </recommendedName>
</protein>
<dbReference type="InterPro" id="IPR020054">
    <property type="entry name" value="Prot_inh_SSI_I16_CS"/>
</dbReference>
<comment type="caution">
    <text evidence="3">The sequence shown here is derived from an EMBL/GenBank/DDBJ whole genome shotgun (WGS) entry which is preliminary data.</text>
</comment>
<gene>
    <name evidence="3" type="ORF">CU098_008087</name>
</gene>
<dbReference type="AlphaFoldDB" id="A0A367KNS8"/>
<feature type="signal peptide" evidence="1">
    <location>
        <begin position="1"/>
        <end position="17"/>
    </location>
</feature>
<dbReference type="PROSITE" id="PS00999">
    <property type="entry name" value="SSI"/>
    <property type="match status" value="1"/>
</dbReference>
<proteinExistence type="predicted"/>
<name>A0A367KNS8_RHIST</name>
<dbReference type="EMBL" id="PJQM01000857">
    <property type="protein sequence ID" value="RCI03895.1"/>
    <property type="molecule type" value="Genomic_DNA"/>
</dbReference>
<evidence type="ECO:0000259" key="2">
    <source>
        <dbReference type="Pfam" id="PF00720"/>
    </source>
</evidence>
<dbReference type="InterPro" id="IPR023549">
    <property type="entry name" value="Subtilisin_inhibitor"/>
</dbReference>
<dbReference type="GO" id="GO:0004867">
    <property type="term" value="F:serine-type endopeptidase inhibitor activity"/>
    <property type="evidence" value="ECO:0007669"/>
    <property type="project" value="InterPro"/>
</dbReference>
<sequence length="119" mass="13111">MKLYSIIISLLLPLTIAQTSNPKVSLKLDIQHPSTLESYELSCDPVGGNHPHPIQACDLLNSINGDLVAFDSIFIPCAKSKRPAVNVTIQGTYYGAPIHFERTHKNYKCAQTVMNGLYP</sequence>
<reference evidence="3 4" key="1">
    <citation type="journal article" date="2018" name="G3 (Bethesda)">
        <title>Phylogenetic and Phylogenomic Definition of Rhizopus Species.</title>
        <authorList>
            <person name="Gryganskyi A.P."/>
            <person name="Golan J."/>
            <person name="Dolatabadi S."/>
            <person name="Mondo S."/>
            <person name="Robb S."/>
            <person name="Idnurm A."/>
            <person name="Muszewska A."/>
            <person name="Steczkiewicz K."/>
            <person name="Masonjones S."/>
            <person name="Liao H.L."/>
            <person name="Gajdeczka M.T."/>
            <person name="Anike F."/>
            <person name="Vuek A."/>
            <person name="Anishchenko I.M."/>
            <person name="Voigt K."/>
            <person name="de Hoog G.S."/>
            <person name="Smith M.E."/>
            <person name="Heitman J."/>
            <person name="Vilgalys R."/>
            <person name="Stajich J.E."/>
        </authorList>
    </citation>
    <scope>NUCLEOTIDE SEQUENCE [LARGE SCALE GENOMIC DNA]</scope>
    <source>
        <strain evidence="3 4">LSU 92-RS-03</strain>
    </source>
</reference>
<dbReference type="Gene3D" id="3.30.350.10">
    <property type="entry name" value="Subtilisin inhibitor-like"/>
    <property type="match status" value="1"/>
</dbReference>
<keyword evidence="4" id="KW-1185">Reference proteome</keyword>
<feature type="domain" description="Subtilisin inhibitor" evidence="2">
    <location>
        <begin position="33"/>
        <end position="106"/>
    </location>
</feature>
<dbReference type="Proteomes" id="UP000253551">
    <property type="component" value="Unassembled WGS sequence"/>
</dbReference>
<dbReference type="Pfam" id="PF00720">
    <property type="entry name" value="SSI"/>
    <property type="match status" value="1"/>
</dbReference>
<dbReference type="SUPFAM" id="SSF55399">
    <property type="entry name" value="Subtilisin inhibitor"/>
    <property type="match status" value="1"/>
</dbReference>
<dbReference type="InterPro" id="IPR036819">
    <property type="entry name" value="Subtilisin_inhibitor-like_sf"/>
</dbReference>
<evidence type="ECO:0000256" key="1">
    <source>
        <dbReference type="SAM" id="SignalP"/>
    </source>
</evidence>
<evidence type="ECO:0000313" key="3">
    <source>
        <dbReference type="EMBL" id="RCI03895.1"/>
    </source>
</evidence>
<evidence type="ECO:0000313" key="4">
    <source>
        <dbReference type="Proteomes" id="UP000253551"/>
    </source>
</evidence>
<feature type="chain" id="PRO_5016943251" description="Subtilisin inhibitor domain-containing protein" evidence="1">
    <location>
        <begin position="18"/>
        <end position="119"/>
    </location>
</feature>
<accession>A0A367KNS8</accession>
<organism evidence="3 4">
    <name type="scientific">Rhizopus stolonifer</name>
    <name type="common">Rhizopus nigricans</name>
    <dbReference type="NCBI Taxonomy" id="4846"/>
    <lineage>
        <taxon>Eukaryota</taxon>
        <taxon>Fungi</taxon>
        <taxon>Fungi incertae sedis</taxon>
        <taxon>Mucoromycota</taxon>
        <taxon>Mucoromycotina</taxon>
        <taxon>Mucoromycetes</taxon>
        <taxon>Mucorales</taxon>
        <taxon>Mucorineae</taxon>
        <taxon>Rhizopodaceae</taxon>
        <taxon>Rhizopus</taxon>
    </lineage>
</organism>